<dbReference type="GO" id="GO:0016020">
    <property type="term" value="C:membrane"/>
    <property type="evidence" value="ECO:0007669"/>
    <property type="project" value="InterPro"/>
</dbReference>
<accession>A0A850NI83</accession>
<proteinExistence type="predicted"/>
<comment type="caution">
    <text evidence="2">The sequence shown here is derived from an EMBL/GenBank/DDBJ whole genome shotgun (WGS) entry which is preliminary data.</text>
</comment>
<reference evidence="2 3" key="1">
    <citation type="submission" date="2020-06" db="EMBL/GenBank/DDBJ databases">
        <title>Description of novel acetic acid bacteria.</title>
        <authorList>
            <person name="Sombolestani A."/>
        </authorList>
    </citation>
    <scope>NUCLEOTIDE SEQUENCE [LARGE SCALE GENOMIC DNA]</scope>
    <source>
        <strain evidence="2 3">LMG 26838</strain>
    </source>
</reference>
<dbReference type="GO" id="GO:0042925">
    <property type="term" value="F:benzoate transmembrane transporter activity"/>
    <property type="evidence" value="ECO:0007669"/>
    <property type="project" value="InterPro"/>
</dbReference>
<dbReference type="Pfam" id="PF03594">
    <property type="entry name" value="BenE"/>
    <property type="match status" value="1"/>
</dbReference>
<feature type="non-terminal residue" evidence="2">
    <location>
        <position position="1"/>
    </location>
</feature>
<evidence type="ECO:0000256" key="1">
    <source>
        <dbReference type="SAM" id="Phobius"/>
    </source>
</evidence>
<name>A0A850NI83_9PROT</name>
<gene>
    <name evidence="2" type="ORF">HUK83_04325</name>
</gene>
<organism evidence="2 3">
    <name type="scientific">Endobacter medicaginis</name>
    <dbReference type="NCBI Taxonomy" id="1181271"/>
    <lineage>
        <taxon>Bacteria</taxon>
        <taxon>Pseudomonadati</taxon>
        <taxon>Pseudomonadota</taxon>
        <taxon>Alphaproteobacteria</taxon>
        <taxon>Acetobacterales</taxon>
        <taxon>Acetobacteraceae</taxon>
        <taxon>Endobacter</taxon>
    </lineage>
</organism>
<evidence type="ECO:0000313" key="3">
    <source>
        <dbReference type="Proteomes" id="UP000565205"/>
    </source>
</evidence>
<dbReference type="EMBL" id="JABXXQ010000047">
    <property type="protein sequence ID" value="NVN29561.1"/>
    <property type="molecule type" value="Genomic_DNA"/>
</dbReference>
<feature type="transmembrane region" description="Helical" evidence="1">
    <location>
        <begin position="13"/>
        <end position="46"/>
    </location>
</feature>
<keyword evidence="1" id="KW-0472">Membrane</keyword>
<sequence length="56" mass="5518">TGAMAEEASRLPALVTLLVVLSGITVAGIGAPLWGLLAGGAVMVVLSAGTRTRTAR</sequence>
<dbReference type="AlphaFoldDB" id="A0A850NI83"/>
<protein>
    <submittedName>
        <fullName evidence="2">Benzoate/H(+) symporter BenE family transporter</fullName>
    </submittedName>
</protein>
<keyword evidence="1" id="KW-0812">Transmembrane</keyword>
<evidence type="ECO:0000313" key="2">
    <source>
        <dbReference type="EMBL" id="NVN29561.1"/>
    </source>
</evidence>
<dbReference type="Proteomes" id="UP000565205">
    <property type="component" value="Unassembled WGS sequence"/>
</dbReference>
<dbReference type="InterPro" id="IPR004711">
    <property type="entry name" value="Benzoate_Transporter"/>
</dbReference>
<keyword evidence="1" id="KW-1133">Transmembrane helix</keyword>